<sequence length="105" mass="11694">MNSCTLRPPNDRDLSDDIIGSVLEGRKSNRHFLTHDILAFQEGRPSHRTYFQPPPTSSMSQATDTKCMNSRSRVSRSDAAAALGLLSLMNGTERRIVPSPYAERC</sequence>
<accession>A0AAV1V8E8</accession>
<dbReference type="Proteomes" id="UP001162060">
    <property type="component" value="Unassembled WGS sequence"/>
</dbReference>
<reference evidence="1" key="1">
    <citation type="submission" date="2024-01" db="EMBL/GenBank/DDBJ databases">
        <authorList>
            <person name="Webb A."/>
        </authorList>
    </citation>
    <scope>NUCLEOTIDE SEQUENCE</scope>
    <source>
        <strain evidence="1">Pm1</strain>
    </source>
</reference>
<dbReference type="AlphaFoldDB" id="A0AAV1V8E8"/>
<evidence type="ECO:0000313" key="1">
    <source>
        <dbReference type="EMBL" id="CAK7943055.1"/>
    </source>
</evidence>
<proteinExistence type="predicted"/>
<organism evidence="1 2">
    <name type="scientific">Peronospora matthiolae</name>
    <dbReference type="NCBI Taxonomy" id="2874970"/>
    <lineage>
        <taxon>Eukaryota</taxon>
        <taxon>Sar</taxon>
        <taxon>Stramenopiles</taxon>
        <taxon>Oomycota</taxon>
        <taxon>Peronosporomycetes</taxon>
        <taxon>Peronosporales</taxon>
        <taxon>Peronosporaceae</taxon>
        <taxon>Peronospora</taxon>
    </lineage>
</organism>
<evidence type="ECO:0000313" key="2">
    <source>
        <dbReference type="Proteomes" id="UP001162060"/>
    </source>
</evidence>
<dbReference type="EMBL" id="CAKLBY020000286">
    <property type="protein sequence ID" value="CAK7943055.1"/>
    <property type="molecule type" value="Genomic_DNA"/>
</dbReference>
<protein>
    <submittedName>
        <fullName evidence="1">Uncharacterized protein</fullName>
    </submittedName>
</protein>
<gene>
    <name evidence="1" type="ORF">PM001_LOCUS28205</name>
</gene>
<comment type="caution">
    <text evidence="1">The sequence shown here is derived from an EMBL/GenBank/DDBJ whole genome shotgun (WGS) entry which is preliminary data.</text>
</comment>
<name>A0AAV1V8E8_9STRA</name>